<proteinExistence type="inferred from homology"/>
<dbReference type="InterPro" id="IPR028081">
    <property type="entry name" value="Leu-bd"/>
</dbReference>
<feature type="signal peptide" evidence="3">
    <location>
        <begin position="1"/>
        <end position="20"/>
    </location>
</feature>
<reference evidence="5" key="1">
    <citation type="submission" date="2022-03" db="EMBL/GenBank/DDBJ databases">
        <title>Genomic Encyclopedia of Type Strains, Phase III (KMG-III): the genomes of soil and plant-associated and newly described type strains.</title>
        <authorList>
            <person name="Whitman W."/>
        </authorList>
    </citation>
    <scope>NUCLEOTIDE SEQUENCE</scope>
    <source>
        <strain evidence="5">ANL 6-2</strain>
    </source>
</reference>
<dbReference type="Gene3D" id="3.40.50.2300">
    <property type="match status" value="2"/>
</dbReference>
<dbReference type="RefSeq" id="WP_253478374.1">
    <property type="nucleotide sequence ID" value="NZ_JALJXV010000005.1"/>
</dbReference>
<comment type="similarity">
    <text evidence="1">Belongs to the leucine-binding protein family.</text>
</comment>
<evidence type="ECO:0000259" key="4">
    <source>
        <dbReference type="Pfam" id="PF13458"/>
    </source>
</evidence>
<evidence type="ECO:0000313" key="6">
    <source>
        <dbReference type="Proteomes" id="UP001205843"/>
    </source>
</evidence>
<comment type="caution">
    <text evidence="5">The sequence shown here is derived from an EMBL/GenBank/DDBJ whole genome shotgun (WGS) entry which is preliminary data.</text>
</comment>
<dbReference type="PANTHER" id="PTHR47235">
    <property type="entry name" value="BLR6548 PROTEIN"/>
    <property type="match status" value="1"/>
</dbReference>
<gene>
    <name evidence="5" type="ORF">J2T57_002384</name>
</gene>
<sequence>MTRRRLRLSAVMAGLLVALAGCQSSSEPGVTSDTIVLGSVLALEGPAQGLGQGMRTGIRAATRGRSVQGRDVVVRFLDDSYAPAKAQESTNRLVNSDEGIFLMLGNVGTPTAVMTLPILAEHYIPAVGFFTGAGILRPGSGGPILNYRASYVEEVGAVVDEAIRRGFGPDEVCAYVQNDAYGMAGIVGMREAMLRHDASQNLIDLYNEILSRGGDEPVRNNIGPVGVYPRNTAEVREGYQSLKSWEQRTGTSCQVVVTVGAYENIAHFIRYARRHEAWVISAVSFTGAENFHDDLRRHGIDSGVLMTQVVPNLDSRLPIVEEARQALGSEFGYVSLEGYVVGRMVLRLLEDMDGDLTRENFMAHARQARFDLGGIEIDFTRDGNQASQLVNLNSLTRVGWAPTPDTFWDEHVVSR</sequence>
<evidence type="ECO:0000256" key="1">
    <source>
        <dbReference type="ARBA" id="ARBA00010062"/>
    </source>
</evidence>
<feature type="domain" description="Leucine-binding protein" evidence="4">
    <location>
        <begin position="34"/>
        <end position="193"/>
    </location>
</feature>
<dbReference type="EMBL" id="JALJXV010000005">
    <property type="protein sequence ID" value="MCP1675236.1"/>
    <property type="molecule type" value="Genomic_DNA"/>
</dbReference>
<dbReference type="PANTHER" id="PTHR47235:SF1">
    <property type="entry name" value="BLR6548 PROTEIN"/>
    <property type="match status" value="1"/>
</dbReference>
<accession>A0AAE3G5S1</accession>
<organism evidence="5 6">
    <name type="scientific">Natronocella acetinitrilica</name>
    <dbReference type="NCBI Taxonomy" id="414046"/>
    <lineage>
        <taxon>Bacteria</taxon>
        <taxon>Pseudomonadati</taxon>
        <taxon>Pseudomonadota</taxon>
        <taxon>Gammaproteobacteria</taxon>
        <taxon>Chromatiales</taxon>
        <taxon>Ectothiorhodospiraceae</taxon>
        <taxon>Natronocella</taxon>
    </lineage>
</organism>
<evidence type="ECO:0000256" key="3">
    <source>
        <dbReference type="SAM" id="SignalP"/>
    </source>
</evidence>
<dbReference type="SUPFAM" id="SSF53822">
    <property type="entry name" value="Periplasmic binding protein-like I"/>
    <property type="match status" value="1"/>
</dbReference>
<dbReference type="CDD" id="cd19978">
    <property type="entry name" value="PBP1_ABC_ligand_binding-like"/>
    <property type="match status" value="1"/>
</dbReference>
<dbReference type="PROSITE" id="PS51257">
    <property type="entry name" value="PROKAR_LIPOPROTEIN"/>
    <property type="match status" value="1"/>
</dbReference>
<evidence type="ECO:0000313" key="5">
    <source>
        <dbReference type="EMBL" id="MCP1675236.1"/>
    </source>
</evidence>
<evidence type="ECO:0000256" key="2">
    <source>
        <dbReference type="ARBA" id="ARBA00022729"/>
    </source>
</evidence>
<name>A0AAE3G5S1_9GAMM</name>
<dbReference type="InterPro" id="IPR028082">
    <property type="entry name" value="Peripla_BP_I"/>
</dbReference>
<dbReference type="Proteomes" id="UP001205843">
    <property type="component" value="Unassembled WGS sequence"/>
</dbReference>
<dbReference type="Pfam" id="PF13458">
    <property type="entry name" value="Peripla_BP_6"/>
    <property type="match status" value="1"/>
</dbReference>
<protein>
    <submittedName>
        <fullName evidence="5">ABC-type branched-subunit amino acid transport system substrate-binding protein</fullName>
    </submittedName>
</protein>
<dbReference type="AlphaFoldDB" id="A0AAE3G5S1"/>
<feature type="chain" id="PRO_5042066781" evidence="3">
    <location>
        <begin position="21"/>
        <end position="415"/>
    </location>
</feature>
<keyword evidence="6" id="KW-1185">Reference proteome</keyword>
<keyword evidence="2 3" id="KW-0732">Signal</keyword>